<evidence type="ECO:0000313" key="2">
    <source>
        <dbReference type="EMBL" id="AOA57167.1"/>
    </source>
</evidence>
<dbReference type="Proteomes" id="UP000093391">
    <property type="component" value="Chromosome"/>
</dbReference>
<dbReference type="STRING" id="1789224.BFG52_01565"/>
<dbReference type="NCBIfam" id="NF047641">
    <property type="entry name" value="FFLEE_fam"/>
    <property type="match status" value="1"/>
</dbReference>
<dbReference type="InterPro" id="IPR058063">
    <property type="entry name" value="FFLEE_fam"/>
</dbReference>
<dbReference type="OrthoDB" id="7957365at2"/>
<sequence length="245" mass="28095">MSKLAELDHLFAQYQQFLYHNNPQLKQRLTDAQLWLKQRIEYTHQDLFAAPNHQLMAQFFINRLYGGPDFDALAQQIKRLLKHAHKVEKVLPDQAIDTGILTIRLAVLAMQLDEQIAQQLLLDYPADSVITDAMMLQTLLKLNQEQARLEQLALLDRLGIQLDKYLRSFMIQTAFKMCKAVAYKHNFQLMYDFIGEGLAAVKAMKSTTVFINDFTAQERAIVAAVHQGHANPFARVCPSLLLEVL</sequence>
<dbReference type="RefSeq" id="WP_067551691.1">
    <property type="nucleotide sequence ID" value="NZ_CP016895.1"/>
</dbReference>
<proteinExistence type="predicted"/>
<dbReference type="Pfam" id="PF26621">
    <property type="entry name" value="DUF8198"/>
    <property type="match status" value="1"/>
</dbReference>
<name>A0A1B2LW60_9GAMM</name>
<dbReference type="AlphaFoldDB" id="A0A1B2LW60"/>
<gene>
    <name evidence="2" type="ORF">BFG52_01565</name>
</gene>
<dbReference type="KEGG" id="ala:BFG52_01565"/>
<reference evidence="2 3" key="1">
    <citation type="submission" date="2016-08" db="EMBL/GenBank/DDBJ databases">
        <authorList>
            <person name="Seilhamer J.J."/>
        </authorList>
    </citation>
    <scope>NUCLEOTIDE SEQUENCE [LARGE SCALE GENOMIC DNA]</scope>
    <source>
        <strain evidence="2 3">BRTC-1</strain>
    </source>
</reference>
<accession>A0A1B2LW60</accession>
<dbReference type="InterPro" id="IPR058511">
    <property type="entry name" value="DUF8198"/>
</dbReference>
<feature type="domain" description="DUF8198" evidence="1">
    <location>
        <begin position="19"/>
        <end position="232"/>
    </location>
</feature>
<evidence type="ECO:0000313" key="3">
    <source>
        <dbReference type="Proteomes" id="UP000093391"/>
    </source>
</evidence>
<dbReference type="EMBL" id="CP016895">
    <property type="protein sequence ID" value="AOA57167.1"/>
    <property type="molecule type" value="Genomic_DNA"/>
</dbReference>
<organism evidence="2 3">
    <name type="scientific">Acinetobacter larvae</name>
    <dbReference type="NCBI Taxonomy" id="1789224"/>
    <lineage>
        <taxon>Bacteria</taxon>
        <taxon>Pseudomonadati</taxon>
        <taxon>Pseudomonadota</taxon>
        <taxon>Gammaproteobacteria</taxon>
        <taxon>Moraxellales</taxon>
        <taxon>Moraxellaceae</taxon>
        <taxon>Acinetobacter</taxon>
    </lineage>
</organism>
<keyword evidence="3" id="KW-1185">Reference proteome</keyword>
<protein>
    <recommendedName>
        <fullName evidence="1">DUF8198 domain-containing protein</fullName>
    </recommendedName>
</protein>
<evidence type="ECO:0000259" key="1">
    <source>
        <dbReference type="Pfam" id="PF26621"/>
    </source>
</evidence>